<name>X1HQ25_9ZZZZ</name>
<reference evidence="2" key="1">
    <citation type="journal article" date="2014" name="Front. Microbiol.">
        <title>High frequency of phylogenetically diverse reductive dehalogenase-homologous genes in deep subseafloor sedimentary metagenomes.</title>
        <authorList>
            <person name="Kawai M."/>
            <person name="Futagami T."/>
            <person name="Toyoda A."/>
            <person name="Takaki Y."/>
            <person name="Nishi S."/>
            <person name="Hori S."/>
            <person name="Arai W."/>
            <person name="Tsubouchi T."/>
            <person name="Morono Y."/>
            <person name="Uchiyama I."/>
            <person name="Ito T."/>
            <person name="Fujiyama A."/>
            <person name="Inagaki F."/>
            <person name="Takami H."/>
        </authorList>
    </citation>
    <scope>NUCLEOTIDE SEQUENCE</scope>
    <source>
        <strain evidence="2">Expedition CK06-06</strain>
    </source>
</reference>
<proteinExistence type="predicted"/>
<gene>
    <name evidence="2" type="ORF">S03H2_41725</name>
</gene>
<feature type="domain" description="DUF6788" evidence="1">
    <location>
        <begin position="5"/>
        <end position="71"/>
    </location>
</feature>
<organism evidence="2">
    <name type="scientific">marine sediment metagenome</name>
    <dbReference type="NCBI Taxonomy" id="412755"/>
    <lineage>
        <taxon>unclassified sequences</taxon>
        <taxon>metagenomes</taxon>
        <taxon>ecological metagenomes</taxon>
    </lineage>
</organism>
<dbReference type="Pfam" id="PF20586">
    <property type="entry name" value="DUF6788"/>
    <property type="match status" value="1"/>
</dbReference>
<sequence length="110" mass="13033">MSERERLRAKSRRLRSEMRKLGPMIKGSVIFREMRCGKPVCKCTRGEPHLYLCVVYKEKGKSKTVYVDKRRQAEALIYSRNYKKFKALLKEHSQLNLTLLKSEKKVKKGR</sequence>
<comment type="caution">
    <text evidence="2">The sequence shown here is derived from an EMBL/GenBank/DDBJ whole genome shotgun (WGS) entry which is preliminary data.</text>
</comment>
<accession>X1HQ25</accession>
<dbReference type="EMBL" id="BARU01025934">
    <property type="protein sequence ID" value="GAH72256.1"/>
    <property type="molecule type" value="Genomic_DNA"/>
</dbReference>
<dbReference type="InterPro" id="IPR046738">
    <property type="entry name" value="DUF6788"/>
</dbReference>
<evidence type="ECO:0000313" key="2">
    <source>
        <dbReference type="EMBL" id="GAH72256.1"/>
    </source>
</evidence>
<protein>
    <recommendedName>
        <fullName evidence="1">DUF6788 domain-containing protein</fullName>
    </recommendedName>
</protein>
<evidence type="ECO:0000259" key="1">
    <source>
        <dbReference type="Pfam" id="PF20586"/>
    </source>
</evidence>
<dbReference type="AlphaFoldDB" id="X1HQ25"/>